<dbReference type="InParanoid" id="A0A165GGL4"/>
<dbReference type="GO" id="GO:0016491">
    <property type="term" value="F:oxidoreductase activity"/>
    <property type="evidence" value="ECO:0007669"/>
    <property type="project" value="UniProtKB-KW"/>
</dbReference>
<evidence type="ECO:0000256" key="1">
    <source>
        <dbReference type="ARBA" id="ARBA00006484"/>
    </source>
</evidence>
<keyword evidence="5" id="KW-1185">Reference proteome</keyword>
<dbReference type="SUPFAM" id="SSF51735">
    <property type="entry name" value="NAD(P)-binding Rossmann-fold domains"/>
    <property type="match status" value="1"/>
</dbReference>
<sequence length="297" mass="32715">MGNLFSFIFPPKSTFSFDDIPIQTGKIAIVTGGNSGAKVYMASRSPERARPVLDRLKKDTGKGDIHLLQLDLADLYSVRRAADDFLSKEVRTHMLFNNGYVLTKQGYDLQFGTTVLGHAYLTKLLLPVLLATAESAPGSVRVINTSSSGHTHAFEGGMDAKTLTDGPARTKAGTWQMYYQSKWGNATYSNELARRYANQGLVSIAFDPGNLRTDLHRNMPKIGYFILPYGGLSILYAGKLPEAAYMNGQYLVPWARMGKPRPDTQDPQHGARLWQWCEEQIAKGRRCGGCGDGQSIA</sequence>
<dbReference type="STRING" id="1353952.A0A165GGL4"/>
<keyword evidence="3" id="KW-0560">Oxidoreductase</keyword>
<evidence type="ECO:0000256" key="3">
    <source>
        <dbReference type="ARBA" id="ARBA00023002"/>
    </source>
</evidence>
<dbReference type="InterPro" id="IPR036291">
    <property type="entry name" value="NAD(P)-bd_dom_sf"/>
</dbReference>
<gene>
    <name evidence="4" type="ORF">CALCODRAFT_523794</name>
</gene>
<evidence type="ECO:0000256" key="2">
    <source>
        <dbReference type="ARBA" id="ARBA00022857"/>
    </source>
</evidence>
<dbReference type="EMBL" id="KV423956">
    <property type="protein sequence ID" value="KZT58047.1"/>
    <property type="molecule type" value="Genomic_DNA"/>
</dbReference>
<proteinExistence type="inferred from homology"/>
<dbReference type="Proteomes" id="UP000076842">
    <property type="component" value="Unassembled WGS sequence"/>
</dbReference>
<accession>A0A165GGL4</accession>
<dbReference type="Gene3D" id="3.40.50.720">
    <property type="entry name" value="NAD(P)-binding Rossmann-like Domain"/>
    <property type="match status" value="1"/>
</dbReference>
<evidence type="ECO:0000313" key="4">
    <source>
        <dbReference type="EMBL" id="KZT58047.1"/>
    </source>
</evidence>
<name>A0A165GGL4_9BASI</name>
<keyword evidence="2" id="KW-0521">NADP</keyword>
<reference evidence="4 5" key="1">
    <citation type="journal article" date="2016" name="Mol. Biol. Evol.">
        <title>Comparative Genomics of Early-Diverging Mushroom-Forming Fungi Provides Insights into the Origins of Lignocellulose Decay Capabilities.</title>
        <authorList>
            <person name="Nagy L.G."/>
            <person name="Riley R."/>
            <person name="Tritt A."/>
            <person name="Adam C."/>
            <person name="Daum C."/>
            <person name="Floudas D."/>
            <person name="Sun H."/>
            <person name="Yadav J.S."/>
            <person name="Pangilinan J."/>
            <person name="Larsson K.H."/>
            <person name="Matsuura K."/>
            <person name="Barry K."/>
            <person name="Labutti K."/>
            <person name="Kuo R."/>
            <person name="Ohm R.A."/>
            <person name="Bhattacharya S.S."/>
            <person name="Shirouzu T."/>
            <person name="Yoshinaga Y."/>
            <person name="Martin F.M."/>
            <person name="Grigoriev I.V."/>
            <person name="Hibbett D.S."/>
        </authorList>
    </citation>
    <scope>NUCLEOTIDE SEQUENCE [LARGE SCALE GENOMIC DNA]</scope>
    <source>
        <strain evidence="4 5">HHB12733</strain>
    </source>
</reference>
<dbReference type="PANTHER" id="PTHR24320:SF282">
    <property type="entry name" value="WW DOMAIN-CONTAINING OXIDOREDUCTASE"/>
    <property type="match status" value="1"/>
</dbReference>
<protein>
    <submittedName>
        <fullName evidence="4">NAD(P)-binding protein</fullName>
    </submittedName>
</protein>
<comment type="similarity">
    <text evidence="1">Belongs to the short-chain dehydrogenases/reductases (SDR) family.</text>
</comment>
<dbReference type="FunCoup" id="A0A165GGL4">
    <property type="interactions" value="160"/>
</dbReference>
<dbReference type="AlphaFoldDB" id="A0A165GGL4"/>
<organism evidence="4 5">
    <name type="scientific">Calocera cornea HHB12733</name>
    <dbReference type="NCBI Taxonomy" id="1353952"/>
    <lineage>
        <taxon>Eukaryota</taxon>
        <taxon>Fungi</taxon>
        <taxon>Dikarya</taxon>
        <taxon>Basidiomycota</taxon>
        <taxon>Agaricomycotina</taxon>
        <taxon>Dacrymycetes</taxon>
        <taxon>Dacrymycetales</taxon>
        <taxon>Dacrymycetaceae</taxon>
        <taxon>Calocera</taxon>
    </lineage>
</organism>
<evidence type="ECO:0000313" key="5">
    <source>
        <dbReference type="Proteomes" id="UP000076842"/>
    </source>
</evidence>
<dbReference type="PANTHER" id="PTHR24320">
    <property type="entry name" value="RETINOL DEHYDROGENASE"/>
    <property type="match status" value="1"/>
</dbReference>
<dbReference type="OrthoDB" id="191139at2759"/>